<organism evidence="1 2">
    <name type="scientific">Aphis craccivora</name>
    <name type="common">Cowpea aphid</name>
    <dbReference type="NCBI Taxonomy" id="307492"/>
    <lineage>
        <taxon>Eukaryota</taxon>
        <taxon>Metazoa</taxon>
        <taxon>Ecdysozoa</taxon>
        <taxon>Arthropoda</taxon>
        <taxon>Hexapoda</taxon>
        <taxon>Insecta</taxon>
        <taxon>Pterygota</taxon>
        <taxon>Neoptera</taxon>
        <taxon>Paraneoptera</taxon>
        <taxon>Hemiptera</taxon>
        <taxon>Sternorrhyncha</taxon>
        <taxon>Aphidomorpha</taxon>
        <taxon>Aphidoidea</taxon>
        <taxon>Aphididae</taxon>
        <taxon>Aphidini</taxon>
        <taxon>Aphis</taxon>
        <taxon>Aphis</taxon>
    </lineage>
</organism>
<keyword evidence="2" id="KW-1185">Reference proteome</keyword>
<proteinExistence type="predicted"/>
<gene>
    <name evidence="1" type="ORF">FWK35_00000498</name>
</gene>
<name>A0A6G0ZMG0_APHCR</name>
<dbReference type="Proteomes" id="UP000478052">
    <property type="component" value="Unassembled WGS sequence"/>
</dbReference>
<reference evidence="1 2" key="1">
    <citation type="submission" date="2019-08" db="EMBL/GenBank/DDBJ databases">
        <title>Whole genome of Aphis craccivora.</title>
        <authorList>
            <person name="Voronova N.V."/>
            <person name="Shulinski R.S."/>
            <person name="Bandarenka Y.V."/>
            <person name="Zhorov D.G."/>
            <person name="Warner D."/>
        </authorList>
    </citation>
    <scope>NUCLEOTIDE SEQUENCE [LARGE SCALE GENOMIC DNA]</scope>
    <source>
        <strain evidence="1">180601</strain>
        <tissue evidence="1">Whole Body</tissue>
    </source>
</reference>
<evidence type="ECO:0000313" key="1">
    <source>
        <dbReference type="EMBL" id="KAF0772332.1"/>
    </source>
</evidence>
<comment type="caution">
    <text evidence="1">The sequence shown here is derived from an EMBL/GenBank/DDBJ whole genome shotgun (WGS) entry which is preliminary data.</text>
</comment>
<evidence type="ECO:0008006" key="3">
    <source>
        <dbReference type="Google" id="ProtNLM"/>
    </source>
</evidence>
<dbReference type="EMBL" id="VUJU01000190">
    <property type="protein sequence ID" value="KAF0772332.1"/>
    <property type="molecule type" value="Genomic_DNA"/>
</dbReference>
<dbReference type="AlphaFoldDB" id="A0A6G0ZMG0"/>
<accession>A0A6G0ZMG0</accession>
<protein>
    <recommendedName>
        <fullName evidence="3">Reverse transcriptase domain-containing protein</fullName>
    </recommendedName>
</protein>
<evidence type="ECO:0000313" key="2">
    <source>
        <dbReference type="Proteomes" id="UP000478052"/>
    </source>
</evidence>
<sequence length="133" mass="15093">MNVVNDSINRYCLPSSASYLLQTLHFTVHSGSTISKIFPICAGIPQGEVAAQLLFNLFTTNQPTTTHTTTGNFADDQYNVHQVADIDNLFIHQRHRITLQHKLVRSRHYIIKILNKSTEINARPQSIDYTEIV</sequence>